<dbReference type="EC" id="1.2.4.1" evidence="4"/>
<sequence>MNKNTVQAENTFRVGYTQYLDETGRLSDSLLQLSIMGVSSELLVEFYRWMLFTRTFDCKAIALQRTGRLGTYASCLGQEAVGAAIGKAMREEDVFIQAYRETAAVLIRGVKPEEILMYWGGDERGMDFQGPREDMPCTIPIASQCCHAIGISYAMKLRKEPRVAVVVCGDGATSKGDFYESINAAGVWQLPVVFIINNNQWAISLPRDEQSSCETLAQKAIAGGISCEQVDGNDVIACYIKIKEAIDRARKGKGPYLIETISYRLSDHTTADDASRYRDEDNVGEAWLKEPMTRLRSLLLDEFIIDHTGIEQLEKECSDEIDAAVARYLAIPPASPIAMFEYLYETLPDHYLDQLEQVRNTNLQGGEE</sequence>
<dbReference type="GO" id="GO:0004739">
    <property type="term" value="F:pyruvate dehydrogenase (acetyl-transferring) activity"/>
    <property type="evidence" value="ECO:0007669"/>
    <property type="project" value="UniProtKB-UniRule"/>
</dbReference>
<dbReference type="KEGG" id="mvs:MVIS_1779"/>
<dbReference type="InterPro" id="IPR029061">
    <property type="entry name" value="THDP-binding"/>
</dbReference>
<organism evidence="5 6">
    <name type="scientific">Moritella viscosa</name>
    <dbReference type="NCBI Taxonomy" id="80854"/>
    <lineage>
        <taxon>Bacteria</taxon>
        <taxon>Pseudomonadati</taxon>
        <taxon>Pseudomonadota</taxon>
        <taxon>Gammaproteobacteria</taxon>
        <taxon>Alteromonadales</taxon>
        <taxon>Moritellaceae</taxon>
        <taxon>Moritella</taxon>
    </lineage>
</organism>
<dbReference type="CDD" id="cd02000">
    <property type="entry name" value="TPP_E1_PDC_ADC_BCADC"/>
    <property type="match status" value="1"/>
</dbReference>
<dbReference type="InterPro" id="IPR050771">
    <property type="entry name" value="Alpha-ketoacid_DH_E1_comp"/>
</dbReference>
<dbReference type="NCBIfam" id="TIGR03181">
    <property type="entry name" value="PDH_E1_alph_x"/>
    <property type="match status" value="1"/>
</dbReference>
<evidence type="ECO:0000313" key="5">
    <source>
        <dbReference type="EMBL" id="SGZ16611.1"/>
    </source>
</evidence>
<evidence type="ECO:0000256" key="3">
    <source>
        <dbReference type="ARBA" id="ARBA00023052"/>
    </source>
</evidence>
<proteinExistence type="predicted"/>
<dbReference type="OrthoDB" id="9780894at2"/>
<dbReference type="GO" id="GO:0009083">
    <property type="term" value="P:branched-chain amino acid catabolic process"/>
    <property type="evidence" value="ECO:0007669"/>
    <property type="project" value="TreeGrafter"/>
</dbReference>
<dbReference type="RefSeq" id="WP_045110056.1">
    <property type="nucleotide sequence ID" value="NZ_CAWRBC010000124.1"/>
</dbReference>
<evidence type="ECO:0000256" key="4">
    <source>
        <dbReference type="RuleBase" id="RU366007"/>
    </source>
</evidence>
<dbReference type="PATRIC" id="fig|80854.5.peg.1895"/>
<dbReference type="PANTHER" id="PTHR43380">
    <property type="entry name" value="2-OXOISOVALERATE DEHYDROGENASE SUBUNIT ALPHA, MITOCHONDRIAL"/>
    <property type="match status" value="1"/>
</dbReference>
<evidence type="ECO:0000256" key="2">
    <source>
        <dbReference type="ARBA" id="ARBA00023002"/>
    </source>
</evidence>
<dbReference type="EMBL" id="FPLD01000129">
    <property type="protein sequence ID" value="SGZ16611.1"/>
    <property type="molecule type" value="Genomic_DNA"/>
</dbReference>
<dbReference type="STRING" id="80854.MVIS_1779"/>
<dbReference type="PANTHER" id="PTHR43380:SF1">
    <property type="entry name" value="2-OXOISOVALERATE DEHYDROGENASE SUBUNIT ALPHA, MITOCHONDRIAL"/>
    <property type="match status" value="1"/>
</dbReference>
<dbReference type="Gene3D" id="3.40.50.970">
    <property type="match status" value="1"/>
</dbReference>
<gene>
    <name evidence="5" type="ORF">NVI5450_4366</name>
</gene>
<reference evidence="5 6" key="1">
    <citation type="submission" date="2016-11" db="EMBL/GenBank/DDBJ databases">
        <authorList>
            <person name="Jaros S."/>
            <person name="Januszkiewicz K."/>
            <person name="Wedrychowicz H."/>
        </authorList>
    </citation>
    <scope>NUCLEOTIDE SEQUENCE [LARGE SCALE GENOMIC DNA]</scope>
    <source>
        <strain evidence="5">NVI 5450</strain>
    </source>
</reference>
<dbReference type="InterPro" id="IPR001017">
    <property type="entry name" value="DH_E1"/>
</dbReference>
<evidence type="ECO:0000313" key="6">
    <source>
        <dbReference type="Proteomes" id="UP000183794"/>
    </source>
</evidence>
<evidence type="ECO:0000256" key="1">
    <source>
        <dbReference type="ARBA" id="ARBA00001964"/>
    </source>
</evidence>
<comment type="catalytic activity">
    <reaction evidence="4">
        <text>N(6)-[(R)-lipoyl]-L-lysyl-[protein] + pyruvate + H(+) = N(6)-[(R)-S(8)-acetyldihydrolipoyl]-L-lysyl-[protein] + CO2</text>
        <dbReference type="Rhea" id="RHEA:19189"/>
        <dbReference type="Rhea" id="RHEA-COMP:10474"/>
        <dbReference type="Rhea" id="RHEA-COMP:10478"/>
        <dbReference type="ChEBI" id="CHEBI:15361"/>
        <dbReference type="ChEBI" id="CHEBI:15378"/>
        <dbReference type="ChEBI" id="CHEBI:16526"/>
        <dbReference type="ChEBI" id="CHEBI:83099"/>
        <dbReference type="ChEBI" id="CHEBI:83111"/>
        <dbReference type="EC" id="1.2.4.1"/>
    </reaction>
</comment>
<dbReference type="SUPFAM" id="SSF52518">
    <property type="entry name" value="Thiamin diphosphate-binding fold (THDP-binding)"/>
    <property type="match status" value="1"/>
</dbReference>
<protein>
    <recommendedName>
        <fullName evidence="4">Pyruvate dehydrogenase E1 component subunit alpha</fullName>
        <ecNumber evidence="4">1.2.4.1</ecNumber>
    </recommendedName>
</protein>
<dbReference type="AlphaFoldDB" id="A0A090ICS7"/>
<comment type="cofactor">
    <cofactor evidence="1 4">
        <name>thiamine diphosphate</name>
        <dbReference type="ChEBI" id="CHEBI:58937"/>
    </cofactor>
</comment>
<name>A0A090ICS7_9GAMM</name>
<comment type="subunit">
    <text evidence="4">Heterodimer of an alpha and a beta chain.</text>
</comment>
<keyword evidence="2 4" id="KW-0560">Oxidoreductase</keyword>
<dbReference type="HOGENOM" id="CLU_029393_1_0_6"/>
<keyword evidence="3 4" id="KW-0786">Thiamine pyrophosphate</keyword>
<accession>A0A090ICS7</accession>
<comment type="function">
    <text evidence="4">The pyruvate dehydrogenase complex catalyzes the overall conversion of pyruvate to acetyl-CoA and CO(2). It contains multiple copies of three enzymatic components: pyruvate dehydrogenase (E1), dihydrolipoamide acetyltransferase (E2) and lipoamide dehydrogenase (E3).</text>
</comment>
<dbReference type="InterPro" id="IPR017596">
    <property type="entry name" value="PdhA/BkdA"/>
</dbReference>
<dbReference type="Pfam" id="PF00676">
    <property type="entry name" value="E1_dh"/>
    <property type="match status" value="1"/>
</dbReference>
<dbReference type="Proteomes" id="UP000183794">
    <property type="component" value="Unassembled WGS sequence"/>
</dbReference>
<keyword evidence="4 5" id="KW-0670">Pyruvate</keyword>